<organism evidence="2 3">
    <name type="scientific">Sphagnum troendelagicum</name>
    <dbReference type="NCBI Taxonomy" id="128251"/>
    <lineage>
        <taxon>Eukaryota</taxon>
        <taxon>Viridiplantae</taxon>
        <taxon>Streptophyta</taxon>
        <taxon>Embryophyta</taxon>
        <taxon>Bryophyta</taxon>
        <taxon>Sphagnophytina</taxon>
        <taxon>Sphagnopsida</taxon>
        <taxon>Sphagnales</taxon>
        <taxon>Sphagnaceae</taxon>
        <taxon>Sphagnum</taxon>
    </lineage>
</organism>
<evidence type="ECO:0000259" key="1">
    <source>
        <dbReference type="Pfam" id="PF01965"/>
    </source>
</evidence>
<dbReference type="InterPro" id="IPR052158">
    <property type="entry name" value="INH-QAR"/>
</dbReference>
<feature type="domain" description="DJ-1/PfpI" evidence="1">
    <location>
        <begin position="8"/>
        <end position="169"/>
    </location>
</feature>
<dbReference type="Proteomes" id="UP001497512">
    <property type="component" value="Chromosome 17"/>
</dbReference>
<dbReference type="PANTHER" id="PTHR43130">
    <property type="entry name" value="ARAC-FAMILY TRANSCRIPTIONAL REGULATOR"/>
    <property type="match status" value="1"/>
</dbReference>
<protein>
    <recommendedName>
        <fullName evidence="1">DJ-1/PfpI domain-containing protein</fullName>
    </recommendedName>
</protein>
<dbReference type="CDD" id="cd03139">
    <property type="entry name" value="GATase1_PfpI_2"/>
    <property type="match status" value="1"/>
</dbReference>
<dbReference type="SUPFAM" id="SSF52317">
    <property type="entry name" value="Class I glutamine amidotransferase-like"/>
    <property type="match status" value="1"/>
</dbReference>
<dbReference type="Gene3D" id="3.40.50.880">
    <property type="match status" value="1"/>
</dbReference>
<dbReference type="PANTHER" id="PTHR43130:SF2">
    <property type="entry name" value="DJ-1_PFPI DOMAIN-CONTAINING PROTEIN"/>
    <property type="match status" value="1"/>
</dbReference>
<dbReference type="EMBL" id="OZ019909">
    <property type="protein sequence ID" value="CAK9209818.1"/>
    <property type="molecule type" value="Genomic_DNA"/>
</dbReference>
<keyword evidence="3" id="KW-1185">Reference proteome</keyword>
<dbReference type="InterPro" id="IPR029062">
    <property type="entry name" value="Class_I_gatase-like"/>
</dbReference>
<name>A0ABP0U1Z5_9BRYO</name>
<proteinExistence type="predicted"/>
<evidence type="ECO:0000313" key="3">
    <source>
        <dbReference type="Proteomes" id="UP001497512"/>
    </source>
</evidence>
<accession>A0ABP0U1Z5</accession>
<gene>
    <name evidence="2" type="ORF">CSSPTR1EN2_LOCUS10107</name>
</gene>
<sequence length="225" mass="23982">MEGKKNLQVAILIFKGVTALDFVGPYDVLNFLPNVKVVFVSHTAGELYKDVGTFTIQATASFDQVPNPDIVVVPGGMGTDALMGDKTILQWLCKVHETSLYTTSVCSGSLLLGAAGLLNGLEATTHWNALEFLTNFGAKPVKARVVRQGKIITAAGVSAGIDMALQLVALISDETTAKTVQLSMEYDPQPPFDCGSPEKAGPEIVSKAQLHIQAEMQQFAAELSK</sequence>
<reference evidence="2" key="1">
    <citation type="submission" date="2024-02" db="EMBL/GenBank/DDBJ databases">
        <authorList>
            <consortium name="ELIXIR-Norway"/>
            <consortium name="Elixir Norway"/>
        </authorList>
    </citation>
    <scope>NUCLEOTIDE SEQUENCE</scope>
</reference>
<evidence type="ECO:0000313" key="2">
    <source>
        <dbReference type="EMBL" id="CAK9209818.1"/>
    </source>
</evidence>
<dbReference type="Pfam" id="PF01965">
    <property type="entry name" value="DJ-1_PfpI"/>
    <property type="match status" value="1"/>
</dbReference>
<dbReference type="InterPro" id="IPR002818">
    <property type="entry name" value="DJ-1/PfpI"/>
</dbReference>